<evidence type="ECO:0000313" key="1">
    <source>
        <dbReference type="EMBL" id="STQ87344.1"/>
    </source>
</evidence>
<gene>
    <name evidence="1" type="ORF">NCTC13156_00156</name>
</gene>
<accession>A0A377PXZ7</accession>
<dbReference type="Proteomes" id="UP000255269">
    <property type="component" value="Unassembled WGS sequence"/>
</dbReference>
<organism evidence="1 2">
    <name type="scientific">Helicobacter pullorum</name>
    <dbReference type="NCBI Taxonomy" id="35818"/>
    <lineage>
        <taxon>Bacteria</taxon>
        <taxon>Pseudomonadati</taxon>
        <taxon>Campylobacterota</taxon>
        <taxon>Epsilonproteobacteria</taxon>
        <taxon>Campylobacterales</taxon>
        <taxon>Helicobacteraceae</taxon>
        <taxon>Helicobacter</taxon>
    </lineage>
</organism>
<reference evidence="1 2" key="1">
    <citation type="submission" date="2018-06" db="EMBL/GenBank/DDBJ databases">
        <authorList>
            <consortium name="Pathogen Informatics"/>
            <person name="Doyle S."/>
        </authorList>
    </citation>
    <scope>NUCLEOTIDE SEQUENCE [LARGE SCALE GENOMIC DNA]</scope>
    <source>
        <strain evidence="1 2">NCTC13156</strain>
    </source>
</reference>
<sequence>MTTYLGSWKFNENPIEITEEAKAIFQKAISKLVGSDFKLMLFLGIQIVSGQNYAFICRRKSVTLHPISTYSLVICYKDLGGNCEITRIKDVVKDSECSLGGIVCTKDSEAFITRLDSIEANHILQTFNKALCNVIGVKYSPILYIAYSISRGINYHIIARST</sequence>
<evidence type="ECO:0000313" key="2">
    <source>
        <dbReference type="Proteomes" id="UP000255269"/>
    </source>
</evidence>
<name>A0A377PXZ7_9HELI</name>
<protein>
    <submittedName>
        <fullName evidence="1">Uncharacterized protein</fullName>
    </submittedName>
</protein>
<dbReference type="RefSeq" id="WP_115056608.1">
    <property type="nucleotide sequence ID" value="NZ_UGJF01000001.1"/>
</dbReference>
<proteinExistence type="predicted"/>
<dbReference type="EMBL" id="UGJF01000001">
    <property type="protein sequence ID" value="STQ87344.1"/>
    <property type="molecule type" value="Genomic_DNA"/>
</dbReference>
<dbReference type="AlphaFoldDB" id="A0A377PXZ7"/>